<evidence type="ECO:0000259" key="3">
    <source>
        <dbReference type="Pfam" id="PF13407"/>
    </source>
</evidence>
<dbReference type="Pfam" id="PF13407">
    <property type="entry name" value="Peripla_BP_4"/>
    <property type="match status" value="1"/>
</dbReference>
<keyword evidence="5" id="KW-1185">Reference proteome</keyword>
<feature type="chain" id="PRO_5047334859" evidence="2">
    <location>
        <begin position="23"/>
        <end position="342"/>
    </location>
</feature>
<dbReference type="EMBL" id="JASJUS010000015">
    <property type="protein sequence ID" value="MDL2078227.1"/>
    <property type="molecule type" value="Genomic_DNA"/>
</dbReference>
<dbReference type="Gene3D" id="3.40.50.2300">
    <property type="match status" value="2"/>
</dbReference>
<name>A0ABT7J399_9ACTN</name>
<feature type="domain" description="Periplasmic binding protein" evidence="3">
    <location>
        <begin position="42"/>
        <end position="297"/>
    </location>
</feature>
<organism evidence="4 5">
    <name type="scientific">Streptomyces fuscus</name>
    <dbReference type="NCBI Taxonomy" id="3048495"/>
    <lineage>
        <taxon>Bacteria</taxon>
        <taxon>Bacillati</taxon>
        <taxon>Actinomycetota</taxon>
        <taxon>Actinomycetes</taxon>
        <taxon>Kitasatosporales</taxon>
        <taxon>Streptomycetaceae</taxon>
        <taxon>Streptomyces</taxon>
    </lineage>
</organism>
<comment type="caution">
    <text evidence="4">The sequence shown here is derived from an EMBL/GenBank/DDBJ whole genome shotgun (WGS) entry which is preliminary data.</text>
</comment>
<accession>A0ABT7J399</accession>
<dbReference type="InterPro" id="IPR050555">
    <property type="entry name" value="Bact_Solute-Bind_Prot2"/>
</dbReference>
<dbReference type="PANTHER" id="PTHR30036">
    <property type="entry name" value="D-XYLOSE-BINDING PERIPLASMIC PROTEIN"/>
    <property type="match status" value="1"/>
</dbReference>
<dbReference type="PANTHER" id="PTHR30036:SF8">
    <property type="entry name" value="ABC-TYPE SUGAR TRANSPORT SYSTEM PERIPLASMIC COMPONENT-LIKE PROTEIN"/>
    <property type="match status" value="1"/>
</dbReference>
<evidence type="ECO:0000313" key="4">
    <source>
        <dbReference type="EMBL" id="MDL2078227.1"/>
    </source>
</evidence>
<comment type="subcellular location">
    <subcellularLocation>
        <location evidence="1">Cell envelope</location>
    </subcellularLocation>
</comment>
<dbReference type="RefSeq" id="WP_093719777.1">
    <property type="nucleotide sequence ID" value="NZ_JASJUS010000015.1"/>
</dbReference>
<dbReference type="InterPro" id="IPR025997">
    <property type="entry name" value="SBP_2_dom"/>
</dbReference>
<gene>
    <name evidence="4" type="ORF">QNN03_17470</name>
</gene>
<reference evidence="4 5" key="1">
    <citation type="submission" date="2023-05" db="EMBL/GenBank/DDBJ databases">
        <title>Streptomyces fuscus sp. nov., a brown-black pigment producing actinomyces isolated from dry sand of Sea duck farm.</title>
        <authorList>
            <person name="Xie J."/>
            <person name="Shen N."/>
        </authorList>
    </citation>
    <scope>NUCLEOTIDE SEQUENCE [LARGE SCALE GENOMIC DNA]</scope>
    <source>
        <strain evidence="4 5">GXMU-J15</strain>
    </source>
</reference>
<dbReference type="InterPro" id="IPR028082">
    <property type="entry name" value="Peripla_BP_I"/>
</dbReference>
<dbReference type="SUPFAM" id="SSF53822">
    <property type="entry name" value="Periplasmic binding protein-like I"/>
    <property type="match status" value="1"/>
</dbReference>
<dbReference type="Proteomes" id="UP001241926">
    <property type="component" value="Unassembled WGS sequence"/>
</dbReference>
<feature type="signal peptide" evidence="2">
    <location>
        <begin position="1"/>
        <end position="22"/>
    </location>
</feature>
<protein>
    <submittedName>
        <fullName evidence="4">Substrate-binding domain-containing protein</fullName>
    </submittedName>
</protein>
<evidence type="ECO:0000256" key="2">
    <source>
        <dbReference type="SAM" id="SignalP"/>
    </source>
</evidence>
<dbReference type="PROSITE" id="PS51257">
    <property type="entry name" value="PROKAR_LIPOPROTEIN"/>
    <property type="match status" value="1"/>
</dbReference>
<proteinExistence type="predicted"/>
<sequence length="342" mass="35445">MRRRSIALAVTLALGAAVSGCAGEDGGASKAADTCSSGPVTVGYLPKLGTDPYMTTLRDGAKAAAEEIGGEVVYTAPSEATGAAQIPFVNQLIAQKVGAIVISGSDLNGAAAALRKARRAGIKVISVDSDVATDARSLFVNQAKTSELGAKMLDSMAELIGHKGEFAVLSSTETAVNQNAWIEDMKSRLATDPKLKDMKLVTVAYGQEKADVNAQKAKSLVQAYPKLKGIIVPAGIGLPAAAEALSQTGDLGRVKLTGLAPASLIKKYIRGGDVQDIWWNVHDLGGLSYHAAQALAQCKVKAEPGERIPAGELGTYTVGERGEVVLGPATVVTPKNIDDFEF</sequence>
<evidence type="ECO:0000313" key="5">
    <source>
        <dbReference type="Proteomes" id="UP001241926"/>
    </source>
</evidence>
<keyword evidence="2" id="KW-0732">Signal</keyword>
<evidence type="ECO:0000256" key="1">
    <source>
        <dbReference type="ARBA" id="ARBA00004196"/>
    </source>
</evidence>